<feature type="transmembrane region" description="Helical" evidence="9">
    <location>
        <begin position="612"/>
        <end position="631"/>
    </location>
</feature>
<evidence type="ECO:0000259" key="10">
    <source>
        <dbReference type="PROSITE" id="PS51465"/>
    </source>
</evidence>
<evidence type="ECO:0000313" key="11">
    <source>
        <dbReference type="EMBL" id="GFO01962.1"/>
    </source>
</evidence>
<dbReference type="Pfam" id="PF03137">
    <property type="entry name" value="OATP"/>
    <property type="match status" value="2"/>
</dbReference>
<dbReference type="InterPro" id="IPR036058">
    <property type="entry name" value="Kazal_dom_sf"/>
</dbReference>
<feature type="compositionally biased region" description="Basic residues" evidence="8">
    <location>
        <begin position="494"/>
        <end position="504"/>
    </location>
</feature>
<comment type="caution">
    <text evidence="11">The sequence shown here is derived from an EMBL/GenBank/DDBJ whole genome shotgun (WGS) entry which is preliminary data.</text>
</comment>
<dbReference type="PROSITE" id="PS51465">
    <property type="entry name" value="KAZAL_2"/>
    <property type="match status" value="1"/>
</dbReference>
<feature type="compositionally biased region" description="Acidic residues" evidence="8">
    <location>
        <begin position="35"/>
        <end position="44"/>
    </location>
</feature>
<keyword evidence="12" id="KW-1185">Reference proteome</keyword>
<evidence type="ECO:0000256" key="4">
    <source>
        <dbReference type="ARBA" id="ARBA00022692"/>
    </source>
</evidence>
<dbReference type="Proteomes" id="UP000735302">
    <property type="component" value="Unassembled WGS sequence"/>
</dbReference>
<evidence type="ECO:0000256" key="9">
    <source>
        <dbReference type="SAM" id="Phobius"/>
    </source>
</evidence>
<protein>
    <submittedName>
        <fullName evidence="11">Solute carrier organic anion transporter family member</fullName>
    </submittedName>
</protein>
<dbReference type="AlphaFoldDB" id="A0AAV4A535"/>
<evidence type="ECO:0000256" key="6">
    <source>
        <dbReference type="ARBA" id="ARBA00023136"/>
    </source>
</evidence>
<feature type="region of interest" description="Disordered" evidence="8">
    <location>
        <begin position="473"/>
        <end position="515"/>
    </location>
</feature>
<feature type="compositionally biased region" description="Basic and acidic residues" evidence="8">
    <location>
        <begin position="53"/>
        <end position="69"/>
    </location>
</feature>
<dbReference type="InterPro" id="IPR036259">
    <property type="entry name" value="MFS_trans_sf"/>
</dbReference>
<dbReference type="GO" id="GO:0015347">
    <property type="term" value="F:sodium-independent organic anion transmembrane transporter activity"/>
    <property type="evidence" value="ECO:0007669"/>
    <property type="project" value="TreeGrafter"/>
</dbReference>
<dbReference type="EMBL" id="BLXT01003551">
    <property type="protein sequence ID" value="GFO01962.1"/>
    <property type="molecule type" value="Genomic_DNA"/>
</dbReference>
<dbReference type="GO" id="GO:0043252">
    <property type="term" value="P:sodium-independent organic anion transport"/>
    <property type="evidence" value="ECO:0007669"/>
    <property type="project" value="TreeGrafter"/>
</dbReference>
<sequence>MDGFDNLTEDLYMERSASELLQRSQEMRLPLEYLKEEEADEAEDCSSNSGSDQEEKPLVHQRKQDGENLRRKRRKKRKASKRADSDQNDVEMLCGVCGWRPACLQPLASVYTFVTLVGVSYFLSQMAMKSLFSQVVSIERQFNIDSSHSGLFGSAWHLGYSSTILIVGHFARVTHIPFAIGVAGIVNGLLVMAPSFLELYAPYKLSQFEEDNISSLSTERHANQNYQYLCKLAEEETSSLQKLLSGQNYSDAENSTFYLENTTSSMQILNASAGSLQLPRLNKEEGPLNVGNSEMAAYAYKLLLCSLFFQGAINSFRYGALPYVYVDDNVLDKTKTGTYLAVSFVFAELTGPFGDLINGVFSNIPVDLSDTNMSRKDPRFVSAWWLGFLIFGGLSILAAIPIMLLPRRLVPVEQQRKALQDARVSFGGAEHSRSDAVSFKARTEEIKLGERSEESDVDTSDAEYCQLDRKTDASMAEQATNGKPEVMVDDGRKKASNGKPRKIPHSPAHSAASQEHDTTLLGMIKDLPKSLIRIFKSPLYALLVIEMTIIYIPLNGIVWPFRVKYIMFEYNVSMAMTNTAKGLSSALTHIAGTLIGSLMSRRIATNMGYLRLILITAFLSWLVTSLLMYFGCDNRNIVGLNGVMSADATSCGCDATLNLLSCGSDGLTYLSPCHAGCAVTDAAIFTNCSSLTSTDQPGVVSPGICDVGCFDNFIIFNVLTATQTFIFSINNMPRHLLALRILEPKDRAFGSAFLHFAPFIASLPAPYIFGKWMEQMCLVWSSDHCSLYDRDEI</sequence>
<feature type="transmembrane region" description="Helical" evidence="9">
    <location>
        <begin position="539"/>
        <end position="562"/>
    </location>
</feature>
<feature type="region of interest" description="Disordered" evidence="8">
    <location>
        <begin position="31"/>
        <end position="84"/>
    </location>
</feature>
<dbReference type="PANTHER" id="PTHR11388">
    <property type="entry name" value="ORGANIC ANION TRANSPORTER"/>
    <property type="match status" value="1"/>
</dbReference>
<evidence type="ECO:0000256" key="2">
    <source>
        <dbReference type="ARBA" id="ARBA00009657"/>
    </source>
</evidence>
<dbReference type="Gene3D" id="1.20.1250.20">
    <property type="entry name" value="MFS general substrate transporter like domains"/>
    <property type="match status" value="1"/>
</dbReference>
<evidence type="ECO:0000313" key="12">
    <source>
        <dbReference type="Proteomes" id="UP000735302"/>
    </source>
</evidence>
<proteinExistence type="inferred from homology"/>
<evidence type="ECO:0000256" key="7">
    <source>
        <dbReference type="ARBA" id="ARBA00023157"/>
    </source>
</evidence>
<evidence type="ECO:0000256" key="5">
    <source>
        <dbReference type="ARBA" id="ARBA00022989"/>
    </source>
</evidence>
<organism evidence="11 12">
    <name type="scientific">Plakobranchus ocellatus</name>
    <dbReference type="NCBI Taxonomy" id="259542"/>
    <lineage>
        <taxon>Eukaryota</taxon>
        <taxon>Metazoa</taxon>
        <taxon>Spiralia</taxon>
        <taxon>Lophotrochozoa</taxon>
        <taxon>Mollusca</taxon>
        <taxon>Gastropoda</taxon>
        <taxon>Heterobranchia</taxon>
        <taxon>Euthyneura</taxon>
        <taxon>Panpulmonata</taxon>
        <taxon>Sacoglossa</taxon>
        <taxon>Placobranchoidea</taxon>
        <taxon>Plakobranchidae</taxon>
        <taxon>Plakobranchus</taxon>
    </lineage>
</organism>
<keyword evidence="6 9" id="KW-0472">Membrane</keyword>
<feature type="transmembrane region" description="Helical" evidence="9">
    <location>
        <begin position="176"/>
        <end position="197"/>
    </location>
</feature>
<dbReference type="InterPro" id="IPR004156">
    <property type="entry name" value="OATP"/>
</dbReference>
<feature type="transmembrane region" description="Helical" evidence="9">
    <location>
        <begin position="149"/>
        <end position="170"/>
    </location>
</feature>
<feature type="compositionally biased region" description="Basic residues" evidence="8">
    <location>
        <begin position="70"/>
        <end position="80"/>
    </location>
</feature>
<feature type="domain" description="Kazal-like" evidence="10">
    <location>
        <begin position="645"/>
        <end position="707"/>
    </location>
</feature>
<evidence type="ECO:0000256" key="1">
    <source>
        <dbReference type="ARBA" id="ARBA00004651"/>
    </source>
</evidence>
<dbReference type="SUPFAM" id="SSF103473">
    <property type="entry name" value="MFS general substrate transporter"/>
    <property type="match status" value="1"/>
</dbReference>
<dbReference type="InterPro" id="IPR002350">
    <property type="entry name" value="Kazal_dom"/>
</dbReference>
<comment type="similarity">
    <text evidence="2">Belongs to the organo anion transporter (TC 2.A.60) family.</text>
</comment>
<feature type="transmembrane region" description="Helical" evidence="9">
    <location>
        <begin position="339"/>
        <end position="361"/>
    </location>
</feature>
<keyword evidence="7" id="KW-1015">Disulfide bond</keyword>
<keyword evidence="3" id="KW-1003">Cell membrane</keyword>
<reference evidence="11 12" key="1">
    <citation type="journal article" date="2021" name="Elife">
        <title>Chloroplast acquisition without the gene transfer in kleptoplastic sea slugs, Plakobranchus ocellatus.</title>
        <authorList>
            <person name="Maeda T."/>
            <person name="Takahashi S."/>
            <person name="Yoshida T."/>
            <person name="Shimamura S."/>
            <person name="Takaki Y."/>
            <person name="Nagai Y."/>
            <person name="Toyoda A."/>
            <person name="Suzuki Y."/>
            <person name="Arimoto A."/>
            <person name="Ishii H."/>
            <person name="Satoh N."/>
            <person name="Nishiyama T."/>
            <person name="Hasebe M."/>
            <person name="Maruyama T."/>
            <person name="Minagawa J."/>
            <person name="Obokata J."/>
            <person name="Shigenobu S."/>
        </authorList>
    </citation>
    <scope>NUCLEOTIDE SEQUENCE [LARGE SCALE GENOMIC DNA]</scope>
</reference>
<gene>
    <name evidence="11" type="ORF">PoB_002846700</name>
</gene>
<dbReference type="PANTHER" id="PTHR11388:SF100">
    <property type="entry name" value="SOLUTE CARRIER ORGANIC ANION TRANSPORTER FAMILY MEMBER 4A1"/>
    <property type="match status" value="1"/>
</dbReference>
<feature type="transmembrane region" description="Helical" evidence="9">
    <location>
        <begin position="381"/>
        <end position="405"/>
    </location>
</feature>
<name>A0AAV4A535_9GAST</name>
<dbReference type="GO" id="GO:0016323">
    <property type="term" value="C:basolateral plasma membrane"/>
    <property type="evidence" value="ECO:0007669"/>
    <property type="project" value="TreeGrafter"/>
</dbReference>
<comment type="subcellular location">
    <subcellularLocation>
        <location evidence="1">Cell membrane</location>
        <topology evidence="1">Multi-pass membrane protein</topology>
    </subcellularLocation>
</comment>
<evidence type="ECO:0000256" key="8">
    <source>
        <dbReference type="SAM" id="MobiDB-lite"/>
    </source>
</evidence>
<feature type="transmembrane region" description="Helical" evidence="9">
    <location>
        <begin position="110"/>
        <end position="128"/>
    </location>
</feature>
<feature type="non-terminal residue" evidence="11">
    <location>
        <position position="793"/>
    </location>
</feature>
<feature type="transmembrane region" description="Helical" evidence="9">
    <location>
        <begin position="582"/>
        <end position="600"/>
    </location>
</feature>
<accession>A0AAV4A535</accession>
<keyword evidence="4 9" id="KW-0812">Transmembrane</keyword>
<evidence type="ECO:0000256" key="3">
    <source>
        <dbReference type="ARBA" id="ARBA00022475"/>
    </source>
</evidence>
<keyword evidence="5 9" id="KW-1133">Transmembrane helix</keyword>
<dbReference type="SUPFAM" id="SSF100895">
    <property type="entry name" value="Kazal-type serine protease inhibitors"/>
    <property type="match status" value="1"/>
</dbReference>